<dbReference type="CDD" id="cd07061">
    <property type="entry name" value="HP_HAP_like"/>
    <property type="match status" value="1"/>
</dbReference>
<dbReference type="PROSITE" id="PS00778">
    <property type="entry name" value="HIS_ACID_PHOSPHAT_2"/>
    <property type="match status" value="1"/>
</dbReference>
<name>A0A0G2IEZ1_9PEZI</name>
<dbReference type="AlphaFoldDB" id="A0A0G2IEZ1"/>
<dbReference type="OrthoDB" id="6509975at2759"/>
<keyword evidence="7" id="KW-1185">Reference proteome</keyword>
<reference evidence="6 7" key="2">
    <citation type="submission" date="2015-05" db="EMBL/GenBank/DDBJ databases">
        <authorList>
            <person name="Morales-Cruz A."/>
            <person name="Amrine K.C."/>
            <person name="Cantu D."/>
        </authorList>
    </citation>
    <scope>NUCLEOTIDE SEQUENCE [LARGE SCALE GENOMIC DNA]</scope>
    <source>
        <strain evidence="6">DA912</strain>
    </source>
</reference>
<feature type="transmembrane region" description="Helical" evidence="5">
    <location>
        <begin position="55"/>
        <end position="74"/>
    </location>
</feature>
<sequence>MRPATLKLKPQEAQGYQLVQGREDYGEDGPETPLELPPAYQPQPPSRLRSVNLRAVLIAIISCLLVFVALNLAISPGVFGFRSRTGSDCDCAEPAPKVPQYFQTSPELWAGPTATGAPAFLAQTWTLNPTATYVPNQPLQTAIPIEGMSSKNESIFQMMGFLSPYTPSPGFGVEEYPLPAGADIVQVQMLSRHGSRYPTGGTGSNVVTFGERIAAAREAGPGFKASGPLEFLNDWSYALGAEILVPKGRQELFDSGILHSYMYSSLYNPNSRIIVRTTTQDRMLKSAEYFVAGFFGLEWTRNATIEVIIEEKGFNNSLAGYKNCPNAENDHGGRNATVEWVQVYLQKATARLSSMIQGYDWTIEDTYAAQNMCPYETVAYGFSRFCDLFTYEEWIHFSYSVGACFSSKCLDLFFSGDSGFQSKTGRAVGIGYQQEVMARLRNHTLGYSGSQINTTLDSSTETFPLNQSLYLDFSHDTNIISVLTAMGLTQFQDDPPLSPKAYPGQHNFTVSHLTPFGARLDMEVIRAPKPVKADRTGYVEDEGAGETKYIHFVLNQRTVPLGRSFPECDASRVDGWCELETFLKVQDEMPKLANFEETCFGGADVAE</sequence>
<keyword evidence="5" id="KW-1133">Transmembrane helix</keyword>
<evidence type="ECO:0000256" key="1">
    <source>
        <dbReference type="ARBA" id="ARBA00005375"/>
    </source>
</evidence>
<dbReference type="EC" id="3.1.3.8" evidence="2"/>
<reference evidence="6 7" key="1">
    <citation type="submission" date="2015-05" db="EMBL/GenBank/DDBJ databases">
        <title>Distinctive expansion of gene families associated with plant cell wall degradation and secondary metabolism in the genomes of grapevine trunk pathogens.</title>
        <authorList>
            <person name="Lawrence D.P."/>
            <person name="Travadon R."/>
            <person name="Rolshausen P.E."/>
            <person name="Baumgartner K."/>
        </authorList>
    </citation>
    <scope>NUCLEOTIDE SEQUENCE [LARGE SCALE GENOMIC DNA]</scope>
    <source>
        <strain evidence="6">DA912</strain>
    </source>
</reference>
<dbReference type="FunFam" id="3.40.50.1240:FF:000147">
    <property type="match status" value="1"/>
</dbReference>
<feature type="region of interest" description="Disordered" evidence="4">
    <location>
        <begin position="1"/>
        <end position="43"/>
    </location>
</feature>
<dbReference type="InterPro" id="IPR000560">
    <property type="entry name" value="His_Pase_clade-2"/>
</dbReference>
<dbReference type="InterPro" id="IPR033379">
    <property type="entry name" value="Acid_Pase_AS"/>
</dbReference>
<evidence type="ECO:0000256" key="2">
    <source>
        <dbReference type="ARBA" id="ARBA00012632"/>
    </source>
</evidence>
<comment type="similarity">
    <text evidence="1">Belongs to the histidine acid phosphatase family.</text>
</comment>
<dbReference type="PROSITE" id="PS00616">
    <property type="entry name" value="HIS_ACID_PHOSPHAT_1"/>
    <property type="match status" value="1"/>
</dbReference>
<comment type="caution">
    <text evidence="6">The sequence shown here is derived from an EMBL/GenBank/DDBJ whole genome shotgun (WGS) entry which is preliminary data.</text>
</comment>
<dbReference type="PANTHER" id="PTHR20963">
    <property type="entry name" value="MULTIPLE INOSITOL POLYPHOSPHATE PHOSPHATASE-RELATED"/>
    <property type="match status" value="1"/>
</dbReference>
<keyword evidence="3" id="KW-0378">Hydrolase</keyword>
<dbReference type="Proteomes" id="UP000034680">
    <property type="component" value="Unassembled WGS sequence"/>
</dbReference>
<gene>
    <name evidence="6" type="ORF">UCDDA912_g01718</name>
</gene>
<evidence type="ECO:0000256" key="5">
    <source>
        <dbReference type="SAM" id="Phobius"/>
    </source>
</evidence>
<dbReference type="EMBL" id="LCUC01000059">
    <property type="protein sequence ID" value="KKY38400.1"/>
    <property type="molecule type" value="Genomic_DNA"/>
</dbReference>
<dbReference type="PANTHER" id="PTHR20963:SF43">
    <property type="entry name" value="PUTATIVE (AFU_ORTHOLOGUE AFUA_7G01240)-RELATED"/>
    <property type="match status" value="1"/>
</dbReference>
<dbReference type="Gene3D" id="3.40.50.1240">
    <property type="entry name" value="Phosphoglycerate mutase-like"/>
    <property type="match status" value="1"/>
</dbReference>
<evidence type="ECO:0000256" key="3">
    <source>
        <dbReference type="ARBA" id="ARBA00022801"/>
    </source>
</evidence>
<keyword evidence="5" id="KW-0472">Membrane</keyword>
<dbReference type="InterPro" id="IPR029033">
    <property type="entry name" value="His_PPase_superfam"/>
</dbReference>
<evidence type="ECO:0000256" key="4">
    <source>
        <dbReference type="SAM" id="MobiDB-lite"/>
    </source>
</evidence>
<dbReference type="GO" id="GO:0016158">
    <property type="term" value="F:inositol hexakisphosphate 3-phosphatase activity"/>
    <property type="evidence" value="ECO:0007669"/>
    <property type="project" value="UniProtKB-EC"/>
</dbReference>
<keyword evidence="5" id="KW-0812">Transmembrane</keyword>
<proteinExistence type="inferred from homology"/>
<organism evidence="6 7">
    <name type="scientific">Diaporthe ampelina</name>
    <dbReference type="NCBI Taxonomy" id="1214573"/>
    <lineage>
        <taxon>Eukaryota</taxon>
        <taxon>Fungi</taxon>
        <taxon>Dikarya</taxon>
        <taxon>Ascomycota</taxon>
        <taxon>Pezizomycotina</taxon>
        <taxon>Sordariomycetes</taxon>
        <taxon>Sordariomycetidae</taxon>
        <taxon>Diaporthales</taxon>
        <taxon>Diaporthaceae</taxon>
        <taxon>Diaporthe</taxon>
    </lineage>
</organism>
<dbReference type="SUPFAM" id="SSF53254">
    <property type="entry name" value="Phosphoglycerate mutase-like"/>
    <property type="match status" value="1"/>
</dbReference>
<protein>
    <recommendedName>
        <fullName evidence="2">3-phytase</fullName>
        <ecNumber evidence="2">3.1.3.8</ecNumber>
    </recommendedName>
</protein>
<dbReference type="GO" id="GO:0003993">
    <property type="term" value="F:acid phosphatase activity"/>
    <property type="evidence" value="ECO:0007669"/>
    <property type="project" value="TreeGrafter"/>
</dbReference>
<evidence type="ECO:0000313" key="7">
    <source>
        <dbReference type="Proteomes" id="UP000034680"/>
    </source>
</evidence>
<accession>A0A0G2IEZ1</accession>
<dbReference type="Pfam" id="PF00328">
    <property type="entry name" value="His_Phos_2"/>
    <property type="match status" value="1"/>
</dbReference>
<dbReference type="STRING" id="1214573.A0A0G2IEZ1"/>
<evidence type="ECO:0000313" key="6">
    <source>
        <dbReference type="EMBL" id="KKY38400.1"/>
    </source>
</evidence>